<protein>
    <submittedName>
        <fullName evidence="2">Uncharacterized protein</fullName>
    </submittedName>
</protein>
<name>A0A7Y2EBU3_UNCEI</name>
<feature type="signal peptide" evidence="1">
    <location>
        <begin position="1"/>
        <end position="20"/>
    </location>
</feature>
<proteinExistence type="predicted"/>
<dbReference type="EMBL" id="JABDJR010000367">
    <property type="protein sequence ID" value="NNF06939.1"/>
    <property type="molecule type" value="Genomic_DNA"/>
</dbReference>
<gene>
    <name evidence="2" type="ORF">HKN21_09280</name>
</gene>
<dbReference type="AlphaFoldDB" id="A0A7Y2EBU3"/>
<evidence type="ECO:0000313" key="3">
    <source>
        <dbReference type="Proteomes" id="UP000547674"/>
    </source>
</evidence>
<evidence type="ECO:0000256" key="1">
    <source>
        <dbReference type="SAM" id="SignalP"/>
    </source>
</evidence>
<accession>A0A7Y2EBU3</accession>
<feature type="chain" id="PRO_5031134866" evidence="1">
    <location>
        <begin position="21"/>
        <end position="219"/>
    </location>
</feature>
<sequence>MRNRFLIAIGLMSIFFACTAENCVVETKEVEVPARSGEEVTFTTAGSSQHMDSEIVDFVPTLLDLEEENAFDALLSAHIENGFWRVEENRGDADLTISGSVSVTRLNPSPEGGIIPVAQTETLISYQSVPIASVLGPFQVAPLNAAAIALLNDGFNEYLQARAAQKLGENVTLPDLQYQFSWSGTASSSNANPNVDFDWQAKVKFTLVGVVSVDVPEVF</sequence>
<organism evidence="2 3">
    <name type="scientific">Eiseniibacteriota bacterium</name>
    <dbReference type="NCBI Taxonomy" id="2212470"/>
    <lineage>
        <taxon>Bacteria</taxon>
        <taxon>Candidatus Eiseniibacteriota</taxon>
    </lineage>
</organism>
<dbReference type="PROSITE" id="PS51257">
    <property type="entry name" value="PROKAR_LIPOPROTEIN"/>
    <property type="match status" value="1"/>
</dbReference>
<reference evidence="2 3" key="1">
    <citation type="submission" date="2020-03" db="EMBL/GenBank/DDBJ databases">
        <title>Metabolic flexibility allows generalist bacteria to become dominant in a frequently disturbed ecosystem.</title>
        <authorList>
            <person name="Chen Y.-J."/>
            <person name="Leung P.M."/>
            <person name="Bay S.K."/>
            <person name="Hugenholtz P."/>
            <person name="Kessler A.J."/>
            <person name="Shelley G."/>
            <person name="Waite D.W."/>
            <person name="Cook P.L."/>
            <person name="Greening C."/>
        </authorList>
    </citation>
    <scope>NUCLEOTIDE SEQUENCE [LARGE SCALE GENOMIC DNA]</scope>
    <source>
        <strain evidence="2">SS_bin_28</strain>
    </source>
</reference>
<dbReference type="Proteomes" id="UP000547674">
    <property type="component" value="Unassembled WGS sequence"/>
</dbReference>
<evidence type="ECO:0000313" key="2">
    <source>
        <dbReference type="EMBL" id="NNF06939.1"/>
    </source>
</evidence>
<comment type="caution">
    <text evidence="2">The sequence shown here is derived from an EMBL/GenBank/DDBJ whole genome shotgun (WGS) entry which is preliminary data.</text>
</comment>
<keyword evidence="1" id="KW-0732">Signal</keyword>